<evidence type="ECO:0000313" key="2">
    <source>
        <dbReference type="Proteomes" id="UP000062160"/>
    </source>
</evidence>
<protein>
    <submittedName>
        <fullName evidence="1">Uncharacterized protein</fullName>
    </submittedName>
</protein>
<proteinExistence type="predicted"/>
<name>A0A0U9HE63_9FIRM</name>
<gene>
    <name evidence="1" type="ORF">TSYNT_1133</name>
</gene>
<evidence type="ECO:0000313" key="1">
    <source>
        <dbReference type="EMBL" id="GAQ24148.1"/>
    </source>
</evidence>
<reference evidence="1" key="1">
    <citation type="journal article" date="2016" name="Genome Announc.">
        <title>Draft Genome Sequence of the Syntrophic Lactate-Degrading Bacterium Tepidanaerobacter syntrophicus JLT.</title>
        <authorList>
            <person name="Matsuura N."/>
            <person name="Ohashi A."/>
            <person name="Tourlousse D.M."/>
            <person name="Sekiguchi Y."/>
        </authorList>
    </citation>
    <scope>NUCLEOTIDE SEQUENCE [LARGE SCALE GENOMIC DNA]</scope>
    <source>
        <strain evidence="1">JL</strain>
    </source>
</reference>
<sequence length="96" mass="11059">MSKVLAKLTVTKDTGELYANCKWVKEYINKKGHLNRSDVMIIKSNIENEMMIAFPISLKLYPIIVNKDIARSFTDILIKDKDNDSFEIDIISKAKH</sequence>
<dbReference type="AlphaFoldDB" id="A0A0U9HE63"/>
<dbReference type="Proteomes" id="UP000062160">
    <property type="component" value="Unassembled WGS sequence"/>
</dbReference>
<keyword evidence="2" id="KW-1185">Reference proteome</keyword>
<dbReference type="RefSeq" id="WP_059031253.1">
    <property type="nucleotide sequence ID" value="NZ_DF976995.1"/>
</dbReference>
<organism evidence="1">
    <name type="scientific">Tepidanaerobacter syntrophicus</name>
    <dbReference type="NCBI Taxonomy" id="224999"/>
    <lineage>
        <taxon>Bacteria</taxon>
        <taxon>Bacillati</taxon>
        <taxon>Bacillota</taxon>
        <taxon>Clostridia</taxon>
        <taxon>Thermosediminibacterales</taxon>
        <taxon>Tepidanaerobacteraceae</taxon>
        <taxon>Tepidanaerobacter</taxon>
    </lineage>
</organism>
<accession>A0A0U9HE63</accession>
<dbReference type="EMBL" id="DF976995">
    <property type="protein sequence ID" value="GAQ24148.1"/>
    <property type="molecule type" value="Genomic_DNA"/>
</dbReference>